<dbReference type="KEGG" id="whr:OG579_17105"/>
<dbReference type="EMBL" id="CP108021">
    <property type="protein sequence ID" value="WUM19406.1"/>
    <property type="molecule type" value="Genomic_DNA"/>
</dbReference>
<evidence type="ECO:0000313" key="2">
    <source>
        <dbReference type="Proteomes" id="UP001432128"/>
    </source>
</evidence>
<dbReference type="AlphaFoldDB" id="A0AAU4K026"/>
<dbReference type="Proteomes" id="UP001432128">
    <property type="component" value="Chromosome"/>
</dbReference>
<organism evidence="1 2">
    <name type="scientific">Williamsia herbipolensis</name>
    <dbReference type="NCBI Taxonomy" id="1603258"/>
    <lineage>
        <taxon>Bacteria</taxon>
        <taxon>Bacillati</taxon>
        <taxon>Actinomycetota</taxon>
        <taxon>Actinomycetes</taxon>
        <taxon>Mycobacteriales</taxon>
        <taxon>Nocardiaceae</taxon>
        <taxon>Williamsia</taxon>
    </lineage>
</organism>
<proteinExistence type="predicted"/>
<reference evidence="1 2" key="1">
    <citation type="submission" date="2022-10" db="EMBL/GenBank/DDBJ databases">
        <title>The complete genomes of actinobacterial strains from the NBC collection.</title>
        <authorList>
            <person name="Joergensen T.S."/>
            <person name="Alvarez Arevalo M."/>
            <person name="Sterndorff E.B."/>
            <person name="Faurdal D."/>
            <person name="Vuksanovic O."/>
            <person name="Mourched A.-S."/>
            <person name="Charusanti P."/>
            <person name="Shaw S."/>
            <person name="Blin K."/>
            <person name="Weber T."/>
        </authorList>
    </citation>
    <scope>NUCLEOTIDE SEQUENCE [LARGE SCALE GENOMIC DNA]</scope>
    <source>
        <strain evidence="1 2">NBC_00319</strain>
    </source>
</reference>
<sequence length="184" mass="19522">MTDPQMVNPGNVECSEYAIAGQLLALFVDELATTRGGPPDIAVVHPGAQVPHYGCDIATVTIPRVGQAPGGNQLGRTKLARERLVLCAMSMIRCYRSTDRNDMPPPAVLDSATRDVLDDLHAMRTAVREFSTLTGLTVIVGDWRAVGPQGGLHGGELSVQIAAGMEDAPPDAIVPMLDGDPRKQ</sequence>
<keyword evidence="2" id="KW-1185">Reference proteome</keyword>
<dbReference type="RefSeq" id="WP_328856915.1">
    <property type="nucleotide sequence ID" value="NZ_CP108021.1"/>
</dbReference>
<name>A0AAU4K026_9NOCA</name>
<accession>A0AAU4K026</accession>
<gene>
    <name evidence="1" type="ORF">OG579_17105</name>
</gene>
<evidence type="ECO:0000313" key="1">
    <source>
        <dbReference type="EMBL" id="WUM19406.1"/>
    </source>
</evidence>
<protein>
    <submittedName>
        <fullName evidence="1">Uncharacterized protein</fullName>
    </submittedName>
</protein>